<dbReference type="AlphaFoldDB" id="F4B622"/>
<dbReference type="GeneID" id="10601142"/>
<dbReference type="HOGENOM" id="CLU_1590914_0_0_2"/>
<evidence type="ECO:0000313" key="1">
    <source>
        <dbReference type="EMBL" id="AEE94520.1"/>
    </source>
</evidence>
<evidence type="ECO:0000313" key="2">
    <source>
        <dbReference type="Proteomes" id="UP000008458"/>
    </source>
</evidence>
<dbReference type="RefSeq" id="WP_013776435.1">
    <property type="nucleotide sequence ID" value="NC_015518.1"/>
</dbReference>
<dbReference type="EMBL" id="CP002535">
    <property type="protein sequence ID" value="AEE94520.1"/>
    <property type="molecule type" value="Genomic_DNA"/>
</dbReference>
<keyword evidence="2" id="KW-1185">Reference proteome</keyword>
<proteinExistence type="predicted"/>
<name>F4B622_ACIHW</name>
<dbReference type="eggNOG" id="arCOG07230">
    <property type="taxonomic scope" value="Archaea"/>
</dbReference>
<organism evidence="1 2">
    <name type="scientific">Acidianus hospitalis (strain W1)</name>
    <dbReference type="NCBI Taxonomy" id="933801"/>
    <lineage>
        <taxon>Archaea</taxon>
        <taxon>Thermoproteota</taxon>
        <taxon>Thermoprotei</taxon>
        <taxon>Sulfolobales</taxon>
        <taxon>Sulfolobaceae</taxon>
        <taxon>Acidianus</taxon>
    </lineage>
</organism>
<reference evidence="1 2" key="1">
    <citation type="journal article" date="2011" name="Extremophiles">
        <title>Genomic analysis of Acidianus hospitalis W1 a host for studying crenarchaeal virus and plasmid life cycles.</title>
        <authorList>
            <person name="You X.Y."/>
            <person name="Liu C."/>
            <person name="Wang S.Y."/>
            <person name="Jiang C.Y."/>
            <person name="Shah S.A."/>
            <person name="Prangishvili D."/>
            <person name="She Q."/>
            <person name="Liu S.J."/>
            <person name="Garrett R.A."/>
        </authorList>
    </citation>
    <scope>NUCLEOTIDE SEQUENCE [LARGE SCALE GENOMIC DNA]</scope>
    <source>
        <strain evidence="1 2">W1</strain>
    </source>
</reference>
<accession>F4B622</accession>
<gene>
    <name evidence="1" type="ordered locus">Ahos_1642</name>
</gene>
<sequence length="160" mass="17489">MNLRVGELVALIIILGALSVGFLGDNQAINLTSPSISTIDHYTGIAWKLCSYYVGIAKESHFTCLYKLGNYPVAFANYTHSAGDILYVTEIAFPNSYSAHSYMLSISPSTISFTGKAYVATYISGFTEVVYLPSWGVKGAEGLARWIATLYLNTSFSKFH</sequence>
<dbReference type="KEGG" id="aho:Ahos_1642"/>
<reference key="2">
    <citation type="journal article" date="2011" name="Extremophiles">
        <title>Genomic analyses of Acidianus hospitalis W1 a host for studying crenarchaeal virus and plasmid life cycles.</title>
        <authorList>
            <person name="You X.Y."/>
            <person name="Liu C."/>
            <person name="Wang S.Y."/>
            <person name="Jiang C.Y."/>
            <person name="Shah S.A."/>
            <person name="Prangishvili D."/>
            <person name="Liu S.J."/>
            <person name="Garrett R.A."/>
        </authorList>
    </citation>
    <scope>NUCLEOTIDE SEQUENCE</scope>
    <source>
        <strain>W1</strain>
    </source>
</reference>
<dbReference type="OrthoDB" id="33796at2157"/>
<dbReference type="STRING" id="933801.Ahos_1642"/>
<protein>
    <submittedName>
        <fullName evidence="1">Uncharacterized protein</fullName>
    </submittedName>
</protein>
<dbReference type="Proteomes" id="UP000008458">
    <property type="component" value="Chromosome"/>
</dbReference>